<proteinExistence type="predicted"/>
<dbReference type="EMBL" id="BAABCN010000002">
    <property type="protein sequence ID" value="GAA3865091.1"/>
    <property type="molecule type" value="Genomic_DNA"/>
</dbReference>
<evidence type="ECO:0000313" key="1">
    <source>
        <dbReference type="EMBL" id="GAA3865091.1"/>
    </source>
</evidence>
<keyword evidence="2" id="KW-1185">Reference proteome</keyword>
<accession>A0ABP7K4D0</accession>
<reference evidence="2" key="1">
    <citation type="journal article" date="2019" name="Int. J. Syst. Evol. Microbiol.">
        <title>The Global Catalogue of Microorganisms (GCM) 10K type strain sequencing project: providing services to taxonomists for standard genome sequencing and annotation.</title>
        <authorList>
            <consortium name="The Broad Institute Genomics Platform"/>
            <consortium name="The Broad Institute Genome Sequencing Center for Infectious Disease"/>
            <person name="Wu L."/>
            <person name="Ma J."/>
        </authorList>
    </citation>
    <scope>NUCLEOTIDE SEQUENCE [LARGE SCALE GENOMIC DNA]</scope>
    <source>
        <strain evidence="2">JCM 17021</strain>
    </source>
</reference>
<protein>
    <recommendedName>
        <fullName evidence="3">GntR family transcriptional regulator</fullName>
    </recommendedName>
</protein>
<name>A0ABP7K4D0_9MICO</name>
<organism evidence="1 2">
    <name type="scientific">Leifsonia kafniensis</name>
    <dbReference type="NCBI Taxonomy" id="475957"/>
    <lineage>
        <taxon>Bacteria</taxon>
        <taxon>Bacillati</taxon>
        <taxon>Actinomycetota</taxon>
        <taxon>Actinomycetes</taxon>
        <taxon>Micrococcales</taxon>
        <taxon>Microbacteriaceae</taxon>
        <taxon>Leifsonia</taxon>
    </lineage>
</organism>
<evidence type="ECO:0008006" key="3">
    <source>
        <dbReference type="Google" id="ProtNLM"/>
    </source>
</evidence>
<comment type="caution">
    <text evidence="1">The sequence shown here is derived from an EMBL/GenBank/DDBJ whole genome shotgun (WGS) entry which is preliminary data.</text>
</comment>
<gene>
    <name evidence="1" type="ORF">GCM10022381_06100</name>
</gene>
<sequence>MRGCEEEGLLIAAGPERFPAEHAGPYVRLNYSGPHPAAFEEDARILGRVLG</sequence>
<evidence type="ECO:0000313" key="2">
    <source>
        <dbReference type="Proteomes" id="UP001501803"/>
    </source>
</evidence>
<dbReference type="Proteomes" id="UP001501803">
    <property type="component" value="Unassembled WGS sequence"/>
</dbReference>